<keyword evidence="2" id="KW-1185">Reference proteome</keyword>
<reference evidence="1" key="1">
    <citation type="journal article" date="2023" name="G3 (Bethesda)">
        <title>Whole genome assembly and annotation of the endangered Caribbean coral Acropora cervicornis.</title>
        <authorList>
            <person name="Selwyn J.D."/>
            <person name="Vollmer S.V."/>
        </authorList>
    </citation>
    <scope>NUCLEOTIDE SEQUENCE</scope>
    <source>
        <strain evidence="1">K2</strain>
    </source>
</reference>
<proteinExistence type="predicted"/>
<organism evidence="1 2">
    <name type="scientific">Acropora cervicornis</name>
    <name type="common">Staghorn coral</name>
    <dbReference type="NCBI Taxonomy" id="6130"/>
    <lineage>
        <taxon>Eukaryota</taxon>
        <taxon>Metazoa</taxon>
        <taxon>Cnidaria</taxon>
        <taxon>Anthozoa</taxon>
        <taxon>Hexacorallia</taxon>
        <taxon>Scleractinia</taxon>
        <taxon>Astrocoeniina</taxon>
        <taxon>Acroporidae</taxon>
        <taxon>Acropora</taxon>
    </lineage>
</organism>
<dbReference type="Proteomes" id="UP001249851">
    <property type="component" value="Unassembled WGS sequence"/>
</dbReference>
<evidence type="ECO:0000313" key="2">
    <source>
        <dbReference type="Proteomes" id="UP001249851"/>
    </source>
</evidence>
<comment type="caution">
    <text evidence="1">The sequence shown here is derived from an EMBL/GenBank/DDBJ whole genome shotgun (WGS) entry which is preliminary data.</text>
</comment>
<protein>
    <submittedName>
        <fullName evidence="1">Uncharacterized protein</fullName>
    </submittedName>
</protein>
<dbReference type="EMBL" id="JARQWQ010000043">
    <property type="protein sequence ID" value="KAK2558713.1"/>
    <property type="molecule type" value="Genomic_DNA"/>
</dbReference>
<dbReference type="AlphaFoldDB" id="A0AAD9QCE6"/>
<sequence>MSEEIYPFHHATVPIGSAVCLNCRGANYKSRKDACFMPGEKYFHSDTMVMVDDIQESDSTTVSGINVCGESMLATVCAEVASTGADQEESVWAALQSQVHWDTNRGSQRKCKRFDRNSGLVGILVKVSQQAAHWQTKRQILSLFADNVSPAELQEMIPRISKWHIDCQHATEAWKGQPLTEIPSFRTRIGREKVDHFIEYISRLEFVKDVAFRTDLATGKCQVSVIMLELCQESNQLFPSLALKAHHRYVLVSLLQARNCYVALVCPNIYQVSTC</sequence>
<evidence type="ECO:0000313" key="1">
    <source>
        <dbReference type="EMBL" id="KAK2558713.1"/>
    </source>
</evidence>
<reference evidence="1" key="2">
    <citation type="journal article" date="2023" name="Science">
        <title>Genomic signatures of disease resistance in endangered staghorn corals.</title>
        <authorList>
            <person name="Vollmer S.V."/>
            <person name="Selwyn J.D."/>
            <person name="Despard B.A."/>
            <person name="Roesel C.L."/>
        </authorList>
    </citation>
    <scope>NUCLEOTIDE SEQUENCE</scope>
    <source>
        <strain evidence="1">K2</strain>
    </source>
</reference>
<name>A0AAD9QCE6_ACRCE</name>
<accession>A0AAD9QCE6</accession>
<gene>
    <name evidence="1" type="ORF">P5673_018918</name>
</gene>